<gene>
    <name evidence="1" type="ORF">METZ01_LOCUS31547</name>
</gene>
<organism evidence="1">
    <name type="scientific">marine metagenome</name>
    <dbReference type="NCBI Taxonomy" id="408172"/>
    <lineage>
        <taxon>unclassified sequences</taxon>
        <taxon>metagenomes</taxon>
        <taxon>ecological metagenomes</taxon>
    </lineage>
</organism>
<protein>
    <submittedName>
        <fullName evidence="1">Uncharacterized protein</fullName>
    </submittedName>
</protein>
<evidence type="ECO:0000313" key="1">
    <source>
        <dbReference type="EMBL" id="SUZ78693.1"/>
    </source>
</evidence>
<feature type="non-terminal residue" evidence="1">
    <location>
        <position position="1"/>
    </location>
</feature>
<reference evidence="1" key="1">
    <citation type="submission" date="2018-05" db="EMBL/GenBank/DDBJ databases">
        <authorList>
            <person name="Lanie J.A."/>
            <person name="Ng W.-L."/>
            <person name="Kazmierczak K.M."/>
            <person name="Andrzejewski T.M."/>
            <person name="Davidsen T.M."/>
            <person name="Wayne K.J."/>
            <person name="Tettelin H."/>
            <person name="Glass J.I."/>
            <person name="Rusch D."/>
            <person name="Podicherti R."/>
            <person name="Tsui H.-C.T."/>
            <person name="Winkler M.E."/>
        </authorList>
    </citation>
    <scope>NUCLEOTIDE SEQUENCE</scope>
</reference>
<dbReference type="AlphaFoldDB" id="A0A381QM82"/>
<sequence length="38" mass="4310">RDPHLGKVMLYQLSYVRVGAPLYPPTQRFGTPIRPLAT</sequence>
<name>A0A381QM82_9ZZZZ</name>
<dbReference type="EMBL" id="UINC01001362">
    <property type="protein sequence ID" value="SUZ78693.1"/>
    <property type="molecule type" value="Genomic_DNA"/>
</dbReference>
<proteinExistence type="predicted"/>
<accession>A0A381QM82</accession>